<protein>
    <recommendedName>
        <fullName evidence="1">Beta-lactamase-related domain-containing protein</fullName>
    </recommendedName>
</protein>
<proteinExistence type="predicted"/>
<feature type="domain" description="Beta-lactamase-related" evidence="1">
    <location>
        <begin position="70"/>
        <end position="190"/>
    </location>
</feature>
<dbReference type="InterPro" id="IPR012338">
    <property type="entry name" value="Beta-lactam/transpept-like"/>
</dbReference>
<gene>
    <name evidence="2" type="ORF">METZ01_LOCUS425893</name>
</gene>
<dbReference type="SUPFAM" id="SSF56601">
    <property type="entry name" value="beta-lactamase/transpeptidase-like"/>
    <property type="match status" value="1"/>
</dbReference>
<dbReference type="EMBL" id="UINC01169482">
    <property type="protein sequence ID" value="SVD73039.1"/>
    <property type="molecule type" value="Genomic_DNA"/>
</dbReference>
<dbReference type="Pfam" id="PF00144">
    <property type="entry name" value="Beta-lactamase"/>
    <property type="match status" value="1"/>
</dbReference>
<sequence length="196" mass="22489">MTNFKNKFFLFIVFITVLSWISAQDMKYPNWPTHGWNISAPEEQGMNPDSLLTLSKKLESGNLGYIDGMLIIRNGKIIFEEQYSNNYDSLFNTTNTEPGKYNYYDPNWHPYYKGTRLHTMQSVSKSFTAAAIGIAIKKGHIPSVNEKIMEYLDEYESVTPDSRRDAMTIKDVLTMTTGILWDELSMPYTDTSSTCV</sequence>
<feature type="non-terminal residue" evidence="2">
    <location>
        <position position="196"/>
    </location>
</feature>
<evidence type="ECO:0000313" key="2">
    <source>
        <dbReference type="EMBL" id="SVD73039.1"/>
    </source>
</evidence>
<dbReference type="InterPro" id="IPR050789">
    <property type="entry name" value="Diverse_Enzym_Activities"/>
</dbReference>
<dbReference type="PANTHER" id="PTHR43283">
    <property type="entry name" value="BETA-LACTAMASE-RELATED"/>
    <property type="match status" value="1"/>
</dbReference>
<organism evidence="2">
    <name type="scientific">marine metagenome</name>
    <dbReference type="NCBI Taxonomy" id="408172"/>
    <lineage>
        <taxon>unclassified sequences</taxon>
        <taxon>metagenomes</taxon>
        <taxon>ecological metagenomes</taxon>
    </lineage>
</organism>
<accession>A0A382XQB5</accession>
<dbReference type="PANTHER" id="PTHR43283:SF7">
    <property type="entry name" value="BETA-LACTAMASE-RELATED DOMAIN-CONTAINING PROTEIN"/>
    <property type="match status" value="1"/>
</dbReference>
<name>A0A382XQB5_9ZZZZ</name>
<dbReference type="AlphaFoldDB" id="A0A382XQB5"/>
<evidence type="ECO:0000259" key="1">
    <source>
        <dbReference type="Pfam" id="PF00144"/>
    </source>
</evidence>
<dbReference type="Gene3D" id="3.40.710.10">
    <property type="entry name" value="DD-peptidase/beta-lactamase superfamily"/>
    <property type="match status" value="1"/>
</dbReference>
<dbReference type="InterPro" id="IPR001466">
    <property type="entry name" value="Beta-lactam-related"/>
</dbReference>
<reference evidence="2" key="1">
    <citation type="submission" date="2018-05" db="EMBL/GenBank/DDBJ databases">
        <authorList>
            <person name="Lanie J.A."/>
            <person name="Ng W.-L."/>
            <person name="Kazmierczak K.M."/>
            <person name="Andrzejewski T.M."/>
            <person name="Davidsen T.M."/>
            <person name="Wayne K.J."/>
            <person name="Tettelin H."/>
            <person name="Glass J.I."/>
            <person name="Rusch D."/>
            <person name="Podicherti R."/>
            <person name="Tsui H.-C.T."/>
            <person name="Winkler M.E."/>
        </authorList>
    </citation>
    <scope>NUCLEOTIDE SEQUENCE</scope>
</reference>